<dbReference type="PANTHER" id="PTHR47739:SF1">
    <property type="entry name" value="TRNA1(VAL) (ADENINE(37)-N6)-METHYLTRANSFERASE"/>
    <property type="match status" value="1"/>
</dbReference>
<evidence type="ECO:0000313" key="5">
    <source>
        <dbReference type="Proteomes" id="UP000217076"/>
    </source>
</evidence>
<dbReference type="EMBL" id="FNCV01000005">
    <property type="protein sequence ID" value="SDH26008.1"/>
    <property type="molecule type" value="Genomic_DNA"/>
</dbReference>
<protein>
    <submittedName>
        <fullName evidence="4">tRNA1(Val) A37 N6-methylase TrmN6</fullName>
    </submittedName>
</protein>
<dbReference type="PANTHER" id="PTHR47739">
    <property type="entry name" value="TRNA1(VAL) (ADENINE(37)-N6)-METHYLTRANSFERASE"/>
    <property type="match status" value="1"/>
</dbReference>
<dbReference type="GO" id="GO:0032259">
    <property type="term" value="P:methylation"/>
    <property type="evidence" value="ECO:0007669"/>
    <property type="project" value="UniProtKB-KW"/>
</dbReference>
<sequence length="260" mass="26989">MAEPAATTDAATDTLLGGRVRLDQGDGYRVSMDAVLLAAAVPASPGQAVLELGLGTGAASLCLAARVPGLDLTGLEINPEMRARCRRNLALNGAAVRVVAGDVAAPPPDEVPRDAYDQVLLNPPYGEPGRHRVPRDATRALAHVEGGGREGGASLAEWIACAHGRLKSGGWLSLIHRADRLDAVLAQLHGRFGAITVLPLWPMADRPARRVVVVARKGAATPTALLPGLTLHQPDGSPTEAARRVLADMAPLMAARPGLT</sequence>
<dbReference type="InterPro" id="IPR007848">
    <property type="entry name" value="Small_mtfrase_dom"/>
</dbReference>
<dbReference type="GO" id="GO:0008168">
    <property type="term" value="F:methyltransferase activity"/>
    <property type="evidence" value="ECO:0007669"/>
    <property type="project" value="UniProtKB-KW"/>
</dbReference>
<dbReference type="Pfam" id="PF05175">
    <property type="entry name" value="MTS"/>
    <property type="match status" value="1"/>
</dbReference>
<keyword evidence="1 4" id="KW-0489">Methyltransferase</keyword>
<dbReference type="OrthoDB" id="5489421at2"/>
<dbReference type="CDD" id="cd02440">
    <property type="entry name" value="AdoMet_MTases"/>
    <property type="match status" value="1"/>
</dbReference>
<proteinExistence type="predicted"/>
<dbReference type="RefSeq" id="WP_092618774.1">
    <property type="nucleotide sequence ID" value="NZ_FNCV01000005.1"/>
</dbReference>
<reference evidence="5" key="1">
    <citation type="submission" date="2016-10" db="EMBL/GenBank/DDBJ databases">
        <authorList>
            <person name="Varghese N."/>
            <person name="Submissions S."/>
        </authorList>
    </citation>
    <scope>NUCLEOTIDE SEQUENCE [LARGE SCALE GENOMIC DNA]</scope>
    <source>
        <strain evidence="5">930I</strain>
    </source>
</reference>
<evidence type="ECO:0000259" key="3">
    <source>
        <dbReference type="Pfam" id="PF05175"/>
    </source>
</evidence>
<dbReference type="STRING" id="83401.SAMN05421742_105149"/>
<dbReference type="SUPFAM" id="SSF53335">
    <property type="entry name" value="S-adenosyl-L-methionine-dependent methyltransferases"/>
    <property type="match status" value="1"/>
</dbReference>
<dbReference type="AlphaFoldDB" id="A0A1G8AYK5"/>
<dbReference type="InterPro" id="IPR050210">
    <property type="entry name" value="tRNA_Adenine-N(6)_MTase"/>
</dbReference>
<dbReference type="GO" id="GO:0003676">
    <property type="term" value="F:nucleic acid binding"/>
    <property type="evidence" value="ECO:0007669"/>
    <property type="project" value="InterPro"/>
</dbReference>
<evidence type="ECO:0000313" key="4">
    <source>
        <dbReference type="EMBL" id="SDH26008.1"/>
    </source>
</evidence>
<name>A0A1G8AYK5_9PROT</name>
<keyword evidence="5" id="KW-1185">Reference proteome</keyword>
<accession>A0A1G8AYK5</accession>
<organism evidence="4 5">
    <name type="scientific">Roseospirillum parvum</name>
    <dbReference type="NCBI Taxonomy" id="83401"/>
    <lineage>
        <taxon>Bacteria</taxon>
        <taxon>Pseudomonadati</taxon>
        <taxon>Pseudomonadota</taxon>
        <taxon>Alphaproteobacteria</taxon>
        <taxon>Rhodospirillales</taxon>
        <taxon>Rhodospirillaceae</taxon>
        <taxon>Roseospirillum</taxon>
    </lineage>
</organism>
<dbReference type="Gene3D" id="3.40.50.150">
    <property type="entry name" value="Vaccinia Virus protein VP39"/>
    <property type="match status" value="1"/>
</dbReference>
<gene>
    <name evidence="4" type="ORF">SAMN05421742_105149</name>
</gene>
<keyword evidence="2" id="KW-0949">S-adenosyl-L-methionine</keyword>
<dbReference type="PROSITE" id="PS00092">
    <property type="entry name" value="N6_MTASE"/>
    <property type="match status" value="1"/>
</dbReference>
<keyword evidence="1 4" id="KW-0808">Transferase</keyword>
<dbReference type="InterPro" id="IPR002052">
    <property type="entry name" value="DNA_methylase_N6_adenine_CS"/>
</dbReference>
<evidence type="ECO:0000256" key="1">
    <source>
        <dbReference type="ARBA" id="ARBA00022603"/>
    </source>
</evidence>
<dbReference type="InterPro" id="IPR029063">
    <property type="entry name" value="SAM-dependent_MTases_sf"/>
</dbReference>
<dbReference type="Proteomes" id="UP000217076">
    <property type="component" value="Unassembled WGS sequence"/>
</dbReference>
<evidence type="ECO:0000256" key="2">
    <source>
        <dbReference type="ARBA" id="ARBA00022691"/>
    </source>
</evidence>
<feature type="domain" description="Methyltransferase small" evidence="3">
    <location>
        <begin position="35"/>
        <end position="129"/>
    </location>
</feature>